<proteinExistence type="predicted"/>
<dbReference type="InterPro" id="IPR012337">
    <property type="entry name" value="RNaseH-like_sf"/>
</dbReference>
<dbReference type="GO" id="GO:0003676">
    <property type="term" value="F:nucleic acid binding"/>
    <property type="evidence" value="ECO:0007669"/>
    <property type="project" value="InterPro"/>
</dbReference>
<protein>
    <submittedName>
        <fullName evidence="1">Uncharacterized protein</fullName>
    </submittedName>
</protein>
<evidence type="ECO:0000313" key="2">
    <source>
        <dbReference type="Proteomes" id="UP000499080"/>
    </source>
</evidence>
<reference evidence="1 2" key="1">
    <citation type="journal article" date="2019" name="Sci. Rep.">
        <title>Orb-weaving spider Araneus ventricosus genome elucidates the spidroin gene catalogue.</title>
        <authorList>
            <person name="Kono N."/>
            <person name="Nakamura H."/>
            <person name="Ohtoshi R."/>
            <person name="Moran D.A.P."/>
            <person name="Shinohara A."/>
            <person name="Yoshida Y."/>
            <person name="Fujiwara M."/>
            <person name="Mori M."/>
            <person name="Tomita M."/>
            <person name="Arakawa K."/>
        </authorList>
    </citation>
    <scope>NUCLEOTIDE SEQUENCE [LARGE SCALE GENOMIC DNA]</scope>
</reference>
<dbReference type="CDD" id="cd09276">
    <property type="entry name" value="Rnase_HI_RT_non_LTR"/>
    <property type="match status" value="1"/>
</dbReference>
<dbReference type="AlphaFoldDB" id="A0A4Y2JEH0"/>
<sequence length="107" mass="12018">MDLFDFHPLKWWYFPYTCSDPKGTDVEIFTDGSKINGSVGSSVVVFYHGALIHSLEHRLSDFASVYQAEAHGLDLALTFVLTLQCWDAIRIYTDSLSLLQALSVVQS</sequence>
<dbReference type="SUPFAM" id="SSF53098">
    <property type="entry name" value="Ribonuclease H-like"/>
    <property type="match status" value="1"/>
</dbReference>
<comment type="caution">
    <text evidence="1">The sequence shown here is derived from an EMBL/GenBank/DDBJ whole genome shotgun (WGS) entry which is preliminary data.</text>
</comment>
<evidence type="ECO:0000313" key="1">
    <source>
        <dbReference type="EMBL" id="GBM87859.1"/>
    </source>
</evidence>
<dbReference type="InterPro" id="IPR036397">
    <property type="entry name" value="RNaseH_sf"/>
</dbReference>
<accession>A0A4Y2JEH0</accession>
<dbReference type="OrthoDB" id="6514649at2759"/>
<dbReference type="Gene3D" id="3.30.420.10">
    <property type="entry name" value="Ribonuclease H-like superfamily/Ribonuclease H"/>
    <property type="match status" value="1"/>
</dbReference>
<gene>
    <name evidence="1" type="ORF">AVEN_182881_1</name>
</gene>
<dbReference type="Proteomes" id="UP000499080">
    <property type="component" value="Unassembled WGS sequence"/>
</dbReference>
<name>A0A4Y2JEH0_ARAVE</name>
<organism evidence="1 2">
    <name type="scientific">Araneus ventricosus</name>
    <name type="common">Orbweaver spider</name>
    <name type="synonym">Epeira ventricosa</name>
    <dbReference type="NCBI Taxonomy" id="182803"/>
    <lineage>
        <taxon>Eukaryota</taxon>
        <taxon>Metazoa</taxon>
        <taxon>Ecdysozoa</taxon>
        <taxon>Arthropoda</taxon>
        <taxon>Chelicerata</taxon>
        <taxon>Arachnida</taxon>
        <taxon>Araneae</taxon>
        <taxon>Araneomorphae</taxon>
        <taxon>Entelegynae</taxon>
        <taxon>Araneoidea</taxon>
        <taxon>Araneidae</taxon>
        <taxon>Araneus</taxon>
    </lineage>
</organism>
<keyword evidence="2" id="KW-1185">Reference proteome</keyword>
<dbReference type="EMBL" id="BGPR01003416">
    <property type="protein sequence ID" value="GBM87859.1"/>
    <property type="molecule type" value="Genomic_DNA"/>
</dbReference>